<comment type="caution">
    <text evidence="6">The sequence shown here is derived from an EMBL/GenBank/DDBJ whole genome shotgun (WGS) entry which is preliminary data.</text>
</comment>
<protein>
    <submittedName>
        <fullName evidence="6">Transcriptional regulator, TetR family</fullName>
    </submittedName>
</protein>
<keyword evidence="1" id="KW-0805">Transcription regulation</keyword>
<keyword evidence="2 4" id="KW-0238">DNA-binding</keyword>
<evidence type="ECO:0000259" key="5">
    <source>
        <dbReference type="PROSITE" id="PS50977"/>
    </source>
</evidence>
<keyword evidence="7" id="KW-1185">Reference proteome</keyword>
<dbReference type="SUPFAM" id="SSF46689">
    <property type="entry name" value="Homeodomain-like"/>
    <property type="match status" value="1"/>
</dbReference>
<accession>A0ABY1K4S4</accession>
<name>A0ABY1K4S4_9BACL</name>
<feature type="DNA-binding region" description="H-T-H motif" evidence="4">
    <location>
        <begin position="25"/>
        <end position="44"/>
    </location>
</feature>
<organism evidence="6 7">
    <name type="scientific">Paenibacillus macquariensis</name>
    <dbReference type="NCBI Taxonomy" id="948756"/>
    <lineage>
        <taxon>Bacteria</taxon>
        <taxon>Bacillati</taxon>
        <taxon>Bacillota</taxon>
        <taxon>Bacilli</taxon>
        <taxon>Bacillales</taxon>
        <taxon>Paenibacillaceae</taxon>
        <taxon>Paenibacillus</taxon>
    </lineage>
</organism>
<dbReference type="Gene3D" id="1.10.357.10">
    <property type="entry name" value="Tetracycline Repressor, domain 2"/>
    <property type="match status" value="1"/>
</dbReference>
<dbReference type="InterPro" id="IPR009057">
    <property type="entry name" value="Homeodomain-like_sf"/>
</dbReference>
<sequence length="309" mass="35933">MSVIKQKILDSAMRFFLEKGYLATSIQNIADDCGVAKGSLYNIFSSKEDLLIEVLMMQQQKLTEQIRNIRIDQTLSLEEVFILETECQIGFFLDNSFIMQELKKLTLPDGKIAPFLFRLRANLLNYNRESLLRVFGEGIEPNIWDLVMIYNGIMREFIFLFIFEKKSLNARNMAEFVVQCMEDMTTNMQVRIRPALLQDSDMSEYIHYGLKGEQVPDVTQISDLIQQVMSTIKELAITNSEKTELQEATQLLQEELACEQPKVVLIRALIGLLEKQDGLRDMIRQLDKLVMNNMKKEMKCRMFECHPKE</sequence>
<dbReference type="InterPro" id="IPR001647">
    <property type="entry name" value="HTH_TetR"/>
</dbReference>
<keyword evidence="3" id="KW-0804">Transcription</keyword>
<gene>
    <name evidence="6" type="ORF">SAMN05421578_109201</name>
</gene>
<evidence type="ECO:0000256" key="3">
    <source>
        <dbReference type="ARBA" id="ARBA00023163"/>
    </source>
</evidence>
<dbReference type="PROSITE" id="PS50977">
    <property type="entry name" value="HTH_TETR_2"/>
    <property type="match status" value="1"/>
</dbReference>
<dbReference type="PANTHER" id="PTHR47506">
    <property type="entry name" value="TRANSCRIPTIONAL REGULATORY PROTEIN"/>
    <property type="match status" value="1"/>
</dbReference>
<evidence type="ECO:0000313" key="6">
    <source>
        <dbReference type="EMBL" id="SIR25819.1"/>
    </source>
</evidence>
<dbReference type="PRINTS" id="PR00455">
    <property type="entry name" value="HTHTETR"/>
</dbReference>
<evidence type="ECO:0000256" key="2">
    <source>
        <dbReference type="ARBA" id="ARBA00023125"/>
    </source>
</evidence>
<evidence type="ECO:0000256" key="4">
    <source>
        <dbReference type="PROSITE-ProRule" id="PRU00335"/>
    </source>
</evidence>
<dbReference type="Proteomes" id="UP000186666">
    <property type="component" value="Unassembled WGS sequence"/>
</dbReference>
<evidence type="ECO:0000256" key="1">
    <source>
        <dbReference type="ARBA" id="ARBA00023015"/>
    </source>
</evidence>
<dbReference type="Pfam" id="PF00440">
    <property type="entry name" value="TetR_N"/>
    <property type="match status" value="1"/>
</dbReference>
<evidence type="ECO:0000313" key="7">
    <source>
        <dbReference type="Proteomes" id="UP000186666"/>
    </source>
</evidence>
<dbReference type="PANTHER" id="PTHR47506:SF6">
    <property type="entry name" value="HTH-TYPE TRANSCRIPTIONAL REPRESSOR NEMR"/>
    <property type="match status" value="1"/>
</dbReference>
<reference evidence="6 7" key="1">
    <citation type="submission" date="2017-01" db="EMBL/GenBank/DDBJ databases">
        <authorList>
            <person name="Varghese N."/>
            <person name="Submissions S."/>
        </authorList>
    </citation>
    <scope>NUCLEOTIDE SEQUENCE [LARGE SCALE GENOMIC DNA]</scope>
    <source>
        <strain evidence="6 7">ATCC 23464</strain>
    </source>
</reference>
<proteinExistence type="predicted"/>
<feature type="domain" description="HTH tetR-type" evidence="5">
    <location>
        <begin position="2"/>
        <end position="62"/>
    </location>
</feature>
<dbReference type="RefSeq" id="WP_068588499.1">
    <property type="nucleotide sequence ID" value="NZ_FTNK01000009.1"/>
</dbReference>
<dbReference type="EMBL" id="FTNK01000009">
    <property type="protein sequence ID" value="SIR25819.1"/>
    <property type="molecule type" value="Genomic_DNA"/>
</dbReference>